<organism evidence="16 17">
    <name type="scientific">Seriola lalandi dorsalis</name>
    <dbReference type="NCBI Taxonomy" id="1841481"/>
    <lineage>
        <taxon>Eukaryota</taxon>
        <taxon>Metazoa</taxon>
        <taxon>Chordata</taxon>
        <taxon>Craniata</taxon>
        <taxon>Vertebrata</taxon>
        <taxon>Euteleostomi</taxon>
        <taxon>Actinopterygii</taxon>
        <taxon>Neopterygii</taxon>
        <taxon>Teleostei</taxon>
        <taxon>Neoteleostei</taxon>
        <taxon>Acanthomorphata</taxon>
        <taxon>Carangaria</taxon>
        <taxon>Carangiformes</taxon>
        <taxon>Carangidae</taxon>
        <taxon>Seriola</taxon>
    </lineage>
</organism>
<evidence type="ECO:0000256" key="1">
    <source>
        <dbReference type="ARBA" id="ARBA00004479"/>
    </source>
</evidence>
<evidence type="ECO:0000313" key="17">
    <source>
        <dbReference type="Proteomes" id="UP000261360"/>
    </source>
</evidence>
<dbReference type="SUPFAM" id="SSF52200">
    <property type="entry name" value="Toll/Interleukin receptor TIR domain"/>
    <property type="match status" value="1"/>
</dbReference>
<dbReference type="GO" id="GO:0038023">
    <property type="term" value="F:signaling receptor activity"/>
    <property type="evidence" value="ECO:0007669"/>
    <property type="project" value="TreeGrafter"/>
</dbReference>
<dbReference type="SUPFAM" id="SSF52058">
    <property type="entry name" value="L domain-like"/>
    <property type="match status" value="2"/>
</dbReference>
<evidence type="ECO:0000256" key="2">
    <source>
        <dbReference type="ARBA" id="ARBA00009634"/>
    </source>
</evidence>
<evidence type="ECO:0000256" key="10">
    <source>
        <dbReference type="ARBA" id="ARBA00023136"/>
    </source>
</evidence>
<dbReference type="InterPro" id="IPR035897">
    <property type="entry name" value="Toll_tir_struct_dom_sf"/>
</dbReference>
<evidence type="ECO:0000256" key="12">
    <source>
        <dbReference type="ARBA" id="ARBA00023180"/>
    </source>
</evidence>
<sequence length="949" mass="109156">VAAMGSWSPFLFFFSLSVLLHFNLSLAYSLKNCTVAYSYSVTEVRVQCIHRYLTAVPDEIPQNATSLDLSSNQILKINRTDLIGLSKLKYLNLNKNSISHIKDGAFSDLVQLTNLTIDLNNLTNVTDNMFQGLSKLVYLSLYFNQITHISPLAFQHLASLQRLILRFNNLHQIIAIVPVLQLPNFYELDLAQNNISSFQSDDLPVNISNLRTLQLNSNCLRKFSLTRDLFPHLESIYFSGCSSDFEWNVPNKTFLRSLSTLYLSETYKSFETYTLMLQSADSVEYLSLGFMKQWLHEGLVDIACRLPVLKRLKLSYNFPGSINDTLLQPCSKLTELNLAANDLTELSQFSLRAMKRLKHLDLDKNHLTSVPLAIRGLSTLQILQLSHNFIAELGCSDFHNLTKLTELNLSHNRISILKRCVFQEMNDLKILNAKHNLISEFDGTFKFTLQNLQVLNLYSNNFNKLSDGHFQNLSSLRSLALESKIYSVAQAGAFEGLYDLQNLSVSLLSYMEGLFTGLQLLESLTLHQSFDRDSGVSNKNFEPSFSSLPSLKRLEIKNYNTYSCEISQNLLRGLKSLEHFAAERFFIESPHPDTFTYSPHLKNLQITQSNLSELKPELFQPIPNLQALDLSKNKLRSLDFLAQADLPALSWLTLRGNELTVINETIFQSLPALRYLDLFGNPFTCDCSNTGFIQWVKSNNQTQVVNAYQFDCSFPLSKLGTKLLDFDIQSCWMDYSFLCFITSTCLVVLTLLSSFIYHFLRWQLAYAYHLFLAFFYDSRKRRKGTPHRYDAFISYNIHNEDWVYREMLPVLEGEQGWRLCLHHRDFQPGKPIIENITDAIYSSRKTICVISRRYLQSEWCSREIQMASFRLFDEQKDVLILLFLEEIAAWQLSPYYRMRKMVKKRTYLNWPQAGQYTGVFWQNVQRALETGDAPTETTDPLTGLAGLDI</sequence>
<dbReference type="SMART" id="SM00255">
    <property type="entry name" value="TIR"/>
    <property type="match status" value="1"/>
</dbReference>
<comment type="subcellular location">
    <subcellularLocation>
        <location evidence="1">Membrane</location>
        <topology evidence="1">Single-pass type I membrane protein</topology>
    </subcellularLocation>
</comment>
<evidence type="ECO:0000256" key="5">
    <source>
        <dbReference type="ARBA" id="ARBA00022692"/>
    </source>
</evidence>
<dbReference type="Gene3D" id="3.40.50.10140">
    <property type="entry name" value="Toll/interleukin-1 receptor homology (TIR) domain"/>
    <property type="match status" value="1"/>
</dbReference>
<keyword evidence="9" id="KW-1133">Transmembrane helix</keyword>
<dbReference type="FunFam" id="3.40.50.10140:FF:000001">
    <property type="entry name" value="Toll-like receptor 2"/>
    <property type="match status" value="1"/>
</dbReference>
<feature type="chain" id="PRO_5017271848" evidence="14">
    <location>
        <begin position="28"/>
        <end position="949"/>
    </location>
</feature>
<evidence type="ECO:0000256" key="11">
    <source>
        <dbReference type="ARBA" id="ARBA00023170"/>
    </source>
</evidence>
<dbReference type="InterPro" id="IPR000157">
    <property type="entry name" value="TIR_dom"/>
</dbReference>
<dbReference type="GO" id="GO:0005886">
    <property type="term" value="C:plasma membrane"/>
    <property type="evidence" value="ECO:0007669"/>
    <property type="project" value="TreeGrafter"/>
</dbReference>
<evidence type="ECO:0000256" key="7">
    <source>
        <dbReference type="ARBA" id="ARBA00022737"/>
    </source>
</evidence>
<protein>
    <submittedName>
        <fullName evidence="16">Toll-like receptor 22</fullName>
    </submittedName>
</protein>
<dbReference type="Ensembl" id="ENSSLDT00000016120.1">
    <property type="protein sequence ID" value="ENSSLDP00000015539.1"/>
    <property type="gene ID" value="ENSSLDG00000012352.1"/>
</dbReference>
<dbReference type="GO" id="GO:0006954">
    <property type="term" value="P:inflammatory response"/>
    <property type="evidence" value="ECO:0007669"/>
    <property type="project" value="UniProtKB-KW"/>
</dbReference>
<dbReference type="InterPro" id="IPR003591">
    <property type="entry name" value="Leu-rich_rpt_typical-subtyp"/>
</dbReference>
<keyword evidence="5" id="KW-0812">Transmembrane</keyword>
<dbReference type="Pfam" id="PF00560">
    <property type="entry name" value="LRR_1"/>
    <property type="match status" value="1"/>
</dbReference>
<keyword evidence="10" id="KW-0472">Membrane</keyword>
<keyword evidence="11" id="KW-0675">Receptor</keyword>
<name>A0A3B4XCM8_SERLL</name>
<evidence type="ECO:0000313" key="16">
    <source>
        <dbReference type="Ensembl" id="ENSSLDP00000015539.1"/>
    </source>
</evidence>
<dbReference type="GO" id="GO:0045087">
    <property type="term" value="P:innate immune response"/>
    <property type="evidence" value="ECO:0007669"/>
    <property type="project" value="UniProtKB-KW"/>
</dbReference>
<feature type="domain" description="TIR" evidence="15">
    <location>
        <begin position="787"/>
        <end position="928"/>
    </location>
</feature>
<dbReference type="InterPro" id="IPR001611">
    <property type="entry name" value="Leu-rich_rpt"/>
</dbReference>
<dbReference type="Pfam" id="PF01582">
    <property type="entry name" value="TIR"/>
    <property type="match status" value="1"/>
</dbReference>
<proteinExistence type="inferred from homology"/>
<comment type="similarity">
    <text evidence="2">Belongs to the Toll-like receptor family.</text>
</comment>
<dbReference type="Pfam" id="PF13855">
    <property type="entry name" value="LRR_8"/>
    <property type="match status" value="4"/>
</dbReference>
<keyword evidence="3" id="KW-0399">Innate immunity</keyword>
<dbReference type="STRING" id="1841481.ENSSLDP00000015539"/>
<dbReference type="PANTHER" id="PTHR24365">
    <property type="entry name" value="TOLL-LIKE RECEPTOR"/>
    <property type="match status" value="1"/>
</dbReference>
<evidence type="ECO:0000256" key="8">
    <source>
        <dbReference type="ARBA" id="ARBA00022859"/>
    </source>
</evidence>
<dbReference type="PROSITE" id="PS50104">
    <property type="entry name" value="TIR"/>
    <property type="match status" value="1"/>
</dbReference>
<dbReference type="InterPro" id="IPR032675">
    <property type="entry name" value="LRR_dom_sf"/>
</dbReference>
<evidence type="ECO:0000256" key="6">
    <source>
        <dbReference type="ARBA" id="ARBA00022729"/>
    </source>
</evidence>
<evidence type="ECO:0000256" key="4">
    <source>
        <dbReference type="ARBA" id="ARBA00022614"/>
    </source>
</evidence>
<dbReference type="GeneTree" id="ENSGT00940000163999"/>
<evidence type="ECO:0000256" key="13">
    <source>
        <dbReference type="ARBA" id="ARBA00023198"/>
    </source>
</evidence>
<dbReference type="PROSITE" id="PS51450">
    <property type="entry name" value="LRR"/>
    <property type="match status" value="5"/>
</dbReference>
<keyword evidence="7" id="KW-0677">Repeat</keyword>
<keyword evidence="6 14" id="KW-0732">Signal</keyword>
<dbReference type="GO" id="GO:0007165">
    <property type="term" value="P:signal transduction"/>
    <property type="evidence" value="ECO:0007669"/>
    <property type="project" value="InterPro"/>
</dbReference>
<reference evidence="16" key="2">
    <citation type="submission" date="2025-09" db="UniProtKB">
        <authorList>
            <consortium name="Ensembl"/>
        </authorList>
    </citation>
    <scope>IDENTIFICATION</scope>
</reference>
<evidence type="ECO:0000256" key="3">
    <source>
        <dbReference type="ARBA" id="ARBA00022588"/>
    </source>
</evidence>
<dbReference type="PRINTS" id="PR00019">
    <property type="entry name" value="LEURICHRPT"/>
</dbReference>
<dbReference type="SMART" id="SM00365">
    <property type="entry name" value="LRR_SD22"/>
    <property type="match status" value="6"/>
</dbReference>
<keyword evidence="4" id="KW-0433">Leucine-rich repeat</keyword>
<evidence type="ECO:0000256" key="9">
    <source>
        <dbReference type="ARBA" id="ARBA00022989"/>
    </source>
</evidence>
<feature type="signal peptide" evidence="14">
    <location>
        <begin position="1"/>
        <end position="27"/>
    </location>
</feature>
<keyword evidence="13" id="KW-0395">Inflammatory response</keyword>
<dbReference type="AlphaFoldDB" id="A0A3B4XCM8"/>
<evidence type="ECO:0000259" key="15">
    <source>
        <dbReference type="PROSITE" id="PS50104"/>
    </source>
</evidence>
<accession>A0A3B4XCM8</accession>
<keyword evidence="17" id="KW-1185">Reference proteome</keyword>
<keyword evidence="8" id="KW-0391">Immunity</keyword>
<reference evidence="16" key="1">
    <citation type="submission" date="2025-08" db="UniProtKB">
        <authorList>
            <consortium name="Ensembl"/>
        </authorList>
    </citation>
    <scope>IDENTIFICATION</scope>
</reference>
<dbReference type="Gene3D" id="3.80.10.10">
    <property type="entry name" value="Ribonuclease Inhibitor"/>
    <property type="match status" value="3"/>
</dbReference>
<evidence type="ECO:0000256" key="14">
    <source>
        <dbReference type="SAM" id="SignalP"/>
    </source>
</evidence>
<keyword evidence="12" id="KW-0325">Glycoprotein</keyword>
<dbReference type="SMART" id="SM00369">
    <property type="entry name" value="LRR_TYP"/>
    <property type="match status" value="13"/>
</dbReference>
<dbReference type="FunFam" id="3.80.10.10:FF:000770">
    <property type="entry name" value="Uncharacterized protein"/>
    <property type="match status" value="1"/>
</dbReference>
<dbReference type="Proteomes" id="UP000261360">
    <property type="component" value="Unplaced"/>
</dbReference>
<dbReference type="PANTHER" id="PTHR24365:SF522">
    <property type="entry name" value="LOW QUALITY PROTEIN: TOLL-LIKE RECEPTOR 13-RELATED"/>
    <property type="match status" value="1"/>
</dbReference>